<evidence type="ECO:0000313" key="2">
    <source>
        <dbReference type="Proteomes" id="UP000262583"/>
    </source>
</evidence>
<organism evidence="1 2">
    <name type="scientific">Sumerlaea chitinivorans</name>
    <dbReference type="NCBI Taxonomy" id="2250252"/>
    <lineage>
        <taxon>Bacteria</taxon>
        <taxon>Candidatus Sumerlaeota</taxon>
        <taxon>Candidatus Sumerlaeia</taxon>
        <taxon>Candidatus Sumerlaeales</taxon>
        <taxon>Candidatus Sumerlaeaceae</taxon>
        <taxon>Candidatus Sumerlaea</taxon>
    </lineage>
</organism>
<dbReference type="KEGG" id="schv:BRCON_1634"/>
<dbReference type="Proteomes" id="UP000262583">
    <property type="component" value="Chromosome"/>
</dbReference>
<dbReference type="AlphaFoldDB" id="A0A2Z4Y5B3"/>
<name>A0A2Z4Y5B3_SUMC1</name>
<proteinExistence type="predicted"/>
<dbReference type="EMBL" id="CP030759">
    <property type="protein sequence ID" value="AXA36411.1"/>
    <property type="molecule type" value="Genomic_DNA"/>
</dbReference>
<protein>
    <submittedName>
        <fullName evidence="1">Uncharacterized protein</fullName>
    </submittedName>
</protein>
<reference evidence="1 2" key="1">
    <citation type="submission" date="2018-05" db="EMBL/GenBank/DDBJ databases">
        <title>A metagenomic window into the 2 km-deep terrestrial subsurface aquifer revealed taxonomically and functionally diverse microbial community comprising novel uncultured bacterial lineages.</title>
        <authorList>
            <person name="Kadnikov V.V."/>
            <person name="Mardanov A.V."/>
            <person name="Beletsky A.V."/>
            <person name="Banks D."/>
            <person name="Pimenov N.V."/>
            <person name="Frank Y.A."/>
            <person name="Karnachuk O.V."/>
            <person name="Ravin N.V."/>
        </authorList>
    </citation>
    <scope>NUCLEOTIDE SEQUENCE [LARGE SCALE GENOMIC DNA]</scope>
    <source>
        <strain evidence="1">BY</strain>
    </source>
</reference>
<accession>A0A2Z4Y5B3</accession>
<evidence type="ECO:0000313" key="1">
    <source>
        <dbReference type="EMBL" id="AXA36411.1"/>
    </source>
</evidence>
<sequence length="39" mass="4556">MLCLRGAVVIDTIVLHEMWGFKPEKVFYGWVLGRTNFPM</sequence>
<gene>
    <name evidence="1" type="ORF">BRCON_1634</name>
</gene>